<name>X0SDX4_9ZZZZ</name>
<dbReference type="InterPro" id="IPR002319">
    <property type="entry name" value="Phenylalanyl-tRNA_Synthase"/>
</dbReference>
<dbReference type="EMBL" id="BARS01005823">
    <property type="protein sequence ID" value="GAF79258.1"/>
    <property type="molecule type" value="Genomic_DNA"/>
</dbReference>
<evidence type="ECO:0000256" key="4">
    <source>
        <dbReference type="ARBA" id="ARBA00022917"/>
    </source>
</evidence>
<evidence type="ECO:0000256" key="5">
    <source>
        <dbReference type="ARBA" id="ARBA00023146"/>
    </source>
</evidence>
<comment type="caution">
    <text evidence="7">The sequence shown here is derived from an EMBL/GenBank/DDBJ whole genome shotgun (WGS) entry which is preliminary data.</text>
</comment>
<dbReference type="InterPro" id="IPR045864">
    <property type="entry name" value="aa-tRNA-synth_II/BPL/LPL"/>
</dbReference>
<dbReference type="Gene3D" id="1.10.10.2320">
    <property type="match status" value="1"/>
</dbReference>
<protein>
    <recommendedName>
        <fullName evidence="6">Phenylalanyl-tRNA synthetase domain-containing protein</fullName>
    </recommendedName>
</protein>
<dbReference type="Gene3D" id="1.10.10.2330">
    <property type="match status" value="1"/>
</dbReference>
<keyword evidence="4" id="KW-0648">Protein biosynthesis</keyword>
<dbReference type="Gene3D" id="3.30.1370.240">
    <property type="match status" value="1"/>
</dbReference>
<dbReference type="GO" id="GO:0004826">
    <property type="term" value="F:phenylalanine-tRNA ligase activity"/>
    <property type="evidence" value="ECO:0007669"/>
    <property type="project" value="TreeGrafter"/>
</dbReference>
<dbReference type="Pfam" id="PF01409">
    <property type="entry name" value="tRNA-synt_2d"/>
    <property type="match status" value="1"/>
</dbReference>
<evidence type="ECO:0000256" key="1">
    <source>
        <dbReference type="ARBA" id="ARBA00022598"/>
    </source>
</evidence>
<proteinExistence type="predicted"/>
<dbReference type="PANTHER" id="PTHR11538">
    <property type="entry name" value="PHENYLALANYL-TRNA SYNTHETASE"/>
    <property type="match status" value="1"/>
</dbReference>
<evidence type="ECO:0000313" key="7">
    <source>
        <dbReference type="EMBL" id="GAF79258.1"/>
    </source>
</evidence>
<dbReference type="AlphaFoldDB" id="X0SDX4"/>
<dbReference type="PANTHER" id="PTHR11538:SF40">
    <property type="entry name" value="PHENYLALANINE--TRNA LIGASE ALPHA SUBUNIT"/>
    <property type="match status" value="1"/>
</dbReference>
<feature type="domain" description="Phenylalanyl-tRNA synthetase" evidence="6">
    <location>
        <begin position="227"/>
        <end position="415"/>
    </location>
</feature>
<dbReference type="GO" id="GO:0006432">
    <property type="term" value="P:phenylalanyl-tRNA aminoacylation"/>
    <property type="evidence" value="ECO:0007669"/>
    <property type="project" value="TreeGrafter"/>
</dbReference>
<dbReference type="NCBIfam" id="NF003210">
    <property type="entry name" value="PRK04172.1"/>
    <property type="match status" value="1"/>
</dbReference>
<dbReference type="GO" id="GO:0000049">
    <property type="term" value="F:tRNA binding"/>
    <property type="evidence" value="ECO:0007669"/>
    <property type="project" value="InterPro"/>
</dbReference>
<dbReference type="SUPFAM" id="SSF55681">
    <property type="entry name" value="Class II aaRS and biotin synthetases"/>
    <property type="match status" value="1"/>
</dbReference>
<keyword evidence="1" id="KW-0436">Ligase</keyword>
<gene>
    <name evidence="7" type="ORF">S01H1_11428</name>
</gene>
<evidence type="ECO:0000256" key="3">
    <source>
        <dbReference type="ARBA" id="ARBA00022840"/>
    </source>
</evidence>
<organism evidence="7">
    <name type="scientific">marine sediment metagenome</name>
    <dbReference type="NCBI Taxonomy" id="412755"/>
    <lineage>
        <taxon>unclassified sequences</taxon>
        <taxon>metagenomes</taxon>
        <taxon>ecological metagenomes</taxon>
    </lineage>
</organism>
<dbReference type="Gene3D" id="3.30.930.10">
    <property type="entry name" value="Bira Bifunctional Protein, Domain 2"/>
    <property type="match status" value="1"/>
</dbReference>
<dbReference type="GO" id="GO:0005737">
    <property type="term" value="C:cytoplasm"/>
    <property type="evidence" value="ECO:0007669"/>
    <property type="project" value="TreeGrafter"/>
</dbReference>
<accession>X0SDX4</accession>
<sequence>MNPEDVAPRLHENERKVLLALEGRDTATTKELSSATGLGQDAVEKACAWAETKGVVSFREEVSCSFDLTDEGRTYAEDGLPERRLRDMLVQGPMEISNLKESFPLLNIALVWIRRNDWATIRDGTIELTQKGLDLGETLVERVISNLSQSPLDDSQLDETCRNAASLLMRRGLVEKTDAVERWVELTEFGRDVIPFLEAVPGRRVITQLTPELLQNGGWKGATFQRYDVNLPVPSVKPGKRHFLSQVIEYIRRFWVELGFKEMKGEHVELSFWNFDALFQPQDHPARDLADTFYMKTPYKGRLPDPEIVRRVKETHENGWTTGSTGWEYKWDPEVAARNCLRTHGTSMSVHQISKLTPDDLPAKFFSVGRVFRNETIDWNHLAEFYHTDGIVIGEGVTFRDMQGYLKAYLEGLGAKR</sequence>
<reference evidence="7" key="1">
    <citation type="journal article" date="2014" name="Front. Microbiol.">
        <title>High frequency of phylogenetically diverse reductive dehalogenase-homologous genes in deep subseafloor sedimentary metagenomes.</title>
        <authorList>
            <person name="Kawai M."/>
            <person name="Futagami T."/>
            <person name="Toyoda A."/>
            <person name="Takaki Y."/>
            <person name="Nishi S."/>
            <person name="Hori S."/>
            <person name="Arai W."/>
            <person name="Tsubouchi T."/>
            <person name="Morono Y."/>
            <person name="Uchiyama I."/>
            <person name="Ito T."/>
            <person name="Fujiyama A."/>
            <person name="Inagaki F."/>
            <person name="Takami H."/>
        </authorList>
    </citation>
    <scope>NUCLEOTIDE SEQUENCE</scope>
    <source>
        <strain evidence="7">Expedition CK06-06</strain>
    </source>
</reference>
<dbReference type="GO" id="GO:0005524">
    <property type="term" value="F:ATP binding"/>
    <property type="evidence" value="ECO:0007669"/>
    <property type="project" value="UniProtKB-KW"/>
</dbReference>
<keyword evidence="2" id="KW-0547">Nucleotide-binding</keyword>
<evidence type="ECO:0000259" key="6">
    <source>
        <dbReference type="Pfam" id="PF01409"/>
    </source>
</evidence>
<evidence type="ECO:0000256" key="2">
    <source>
        <dbReference type="ARBA" id="ARBA00022741"/>
    </source>
</evidence>
<keyword evidence="3" id="KW-0067">ATP-binding</keyword>
<feature type="non-terminal residue" evidence="7">
    <location>
        <position position="417"/>
    </location>
</feature>
<keyword evidence="5" id="KW-0030">Aminoacyl-tRNA synthetase</keyword>